<evidence type="ECO:0000313" key="2">
    <source>
        <dbReference type="EMBL" id="AAZ19557.1"/>
    </source>
</evidence>
<dbReference type="AlphaFoldDB" id="Q4FR01"/>
<gene>
    <name evidence="2" type="ordered locus">Psyc_1709</name>
</gene>
<protein>
    <submittedName>
        <fullName evidence="2">Putative transposase</fullName>
    </submittedName>
</protein>
<dbReference type="InterPro" id="IPR009057">
    <property type="entry name" value="Homeodomain-like_sf"/>
</dbReference>
<dbReference type="STRING" id="259536.Psyc_1709"/>
<dbReference type="SUPFAM" id="SSF46689">
    <property type="entry name" value="Homeodomain-like"/>
    <property type="match status" value="1"/>
</dbReference>
<proteinExistence type="predicted"/>
<dbReference type="KEGG" id="par:Psyc_1709"/>
<name>Q4FR01_PSYA2</name>
<feature type="domain" description="Transposase Synechocystis PCC 6803" evidence="1">
    <location>
        <begin position="1"/>
        <end position="115"/>
    </location>
</feature>
<dbReference type="InterPro" id="IPR002622">
    <property type="entry name" value="Transposase_14"/>
</dbReference>
<dbReference type="Proteomes" id="UP000000546">
    <property type="component" value="Chromosome"/>
</dbReference>
<accession>Q4FR01</accession>
<sequence>MTYSIDYRKQVLSSINNGMTVREAAAFYELSTSTIHSWKLTLAPKSGRHKAPTKIPDDALIEDVKRYPDAYHYERARRLNCSKTGIHHALKRLGISQKKELSTSKSVSDQKRLNKKAASIII</sequence>
<dbReference type="Pfam" id="PF01710">
    <property type="entry name" value="HTH_Tnp_IS630"/>
    <property type="match status" value="1"/>
</dbReference>
<dbReference type="eggNOG" id="COG3415">
    <property type="taxonomic scope" value="Bacteria"/>
</dbReference>
<dbReference type="OrthoDB" id="6658576at2"/>
<dbReference type="EMBL" id="CP000082">
    <property type="protein sequence ID" value="AAZ19557.1"/>
    <property type="molecule type" value="Genomic_DNA"/>
</dbReference>
<evidence type="ECO:0000259" key="1">
    <source>
        <dbReference type="Pfam" id="PF01710"/>
    </source>
</evidence>
<organism evidence="2 3">
    <name type="scientific">Psychrobacter arcticus (strain DSM 17307 / VKM B-2377 / 273-4)</name>
    <dbReference type="NCBI Taxonomy" id="259536"/>
    <lineage>
        <taxon>Bacteria</taxon>
        <taxon>Pseudomonadati</taxon>
        <taxon>Pseudomonadota</taxon>
        <taxon>Gammaproteobacteria</taxon>
        <taxon>Moraxellales</taxon>
        <taxon>Moraxellaceae</taxon>
        <taxon>Psychrobacter</taxon>
    </lineage>
</organism>
<reference evidence="2 3" key="1">
    <citation type="journal article" date="2010" name="Appl. Environ. Microbiol.">
        <title>The genome sequence of Psychrobacter arcticus 273-4, a psychroactive Siberian permafrost bacterium, reveals mechanisms for adaptation to low-temperature growth.</title>
        <authorList>
            <person name="Ayala-del-Rio H.L."/>
            <person name="Chain P.S."/>
            <person name="Grzymski J.J."/>
            <person name="Ponder M.A."/>
            <person name="Ivanova N."/>
            <person name="Bergholz P.W."/>
            <person name="Di Bartolo G."/>
            <person name="Hauser L."/>
            <person name="Land M."/>
            <person name="Bakermans C."/>
            <person name="Rodrigues D."/>
            <person name="Klappenbach J."/>
            <person name="Zarka D."/>
            <person name="Larimer F."/>
            <person name="Richardson P."/>
            <person name="Murray A."/>
            <person name="Thomashow M."/>
            <person name="Tiedje J.M."/>
        </authorList>
    </citation>
    <scope>NUCLEOTIDE SEQUENCE [LARGE SCALE GENOMIC DNA]</scope>
    <source>
        <strain evidence="3">DSM 17307 / VKM B-2377 / 273-4</strain>
    </source>
</reference>
<dbReference type="HOGENOM" id="CLU_056788_5_1_6"/>
<keyword evidence="3" id="KW-1185">Reference proteome</keyword>
<evidence type="ECO:0000313" key="3">
    <source>
        <dbReference type="Proteomes" id="UP000000546"/>
    </source>
</evidence>
<dbReference type="RefSeq" id="WP_011280971.1">
    <property type="nucleotide sequence ID" value="NC_007204.1"/>
</dbReference>